<proteinExistence type="predicted"/>
<feature type="non-terminal residue" evidence="1">
    <location>
        <position position="1"/>
    </location>
</feature>
<dbReference type="InterPro" id="IPR018330">
    <property type="entry name" value="RecT_fam"/>
</dbReference>
<evidence type="ECO:0000313" key="1">
    <source>
        <dbReference type="EMBL" id="ETR64807.1"/>
    </source>
</evidence>
<accession>A0A1V1NQF3</accession>
<gene>
    <name evidence="1" type="ORF">OMM_15317</name>
</gene>
<dbReference type="EMBL" id="ATBP01003618">
    <property type="protein sequence ID" value="ETR64807.1"/>
    <property type="molecule type" value="Genomic_DNA"/>
</dbReference>
<dbReference type="Proteomes" id="UP000189670">
    <property type="component" value="Unassembled WGS sequence"/>
</dbReference>
<organism evidence="1 2">
    <name type="scientific">Candidatus Magnetoglobus multicellularis str. Araruama</name>
    <dbReference type="NCBI Taxonomy" id="890399"/>
    <lineage>
        <taxon>Bacteria</taxon>
        <taxon>Pseudomonadati</taxon>
        <taxon>Thermodesulfobacteriota</taxon>
        <taxon>Desulfobacteria</taxon>
        <taxon>Desulfobacterales</taxon>
        <taxon>Desulfobacteraceae</taxon>
        <taxon>Candidatus Magnetoglobus</taxon>
    </lineage>
</organism>
<comment type="caution">
    <text evidence="1">The sequence shown here is derived from an EMBL/GenBank/DDBJ whole genome shotgun (WGS) entry which is preliminary data.</text>
</comment>
<dbReference type="AlphaFoldDB" id="A0A1V1NQF3"/>
<protein>
    <submittedName>
        <fullName evidence="1">Uncharacterized protein</fullName>
    </submittedName>
</protein>
<evidence type="ECO:0000313" key="2">
    <source>
        <dbReference type="Proteomes" id="UP000189670"/>
    </source>
</evidence>
<reference evidence="2" key="1">
    <citation type="submission" date="2012-11" db="EMBL/GenBank/DDBJ databases">
        <authorList>
            <person name="Lucero-Rivera Y.E."/>
            <person name="Tovar-Ramirez D."/>
        </authorList>
    </citation>
    <scope>NUCLEOTIDE SEQUENCE [LARGE SCALE GENOMIC DNA]</scope>
    <source>
        <strain evidence="2">Araruama</strain>
    </source>
</reference>
<dbReference type="Pfam" id="PF03837">
    <property type="entry name" value="RecT"/>
    <property type="match status" value="1"/>
</dbReference>
<sequence length="142" mass="16534">RYESHEKEVYLAEFKGEYTIITGYHKYISNAEKTGDYGGFNFEIKNDNGMLLLVLEVYRKSWVELQGKPVKYYVKERDVAKDNAYWRGNKLFMLLKTGISQSFRLIFHETCGDLPYTREELELSEGVTISPITNISPKDEGK</sequence>
<name>A0A1V1NQF3_9BACT</name>